<dbReference type="Gene3D" id="2.10.109.10">
    <property type="entry name" value="Umud Fragment, subunit A"/>
    <property type="match status" value="1"/>
</dbReference>
<dbReference type="SUPFAM" id="SSF47413">
    <property type="entry name" value="lambda repressor-like DNA-binding domains"/>
    <property type="match status" value="1"/>
</dbReference>
<dbReference type="InterPro" id="IPR050077">
    <property type="entry name" value="LexA_repressor"/>
</dbReference>
<dbReference type="PROSITE" id="PS50943">
    <property type="entry name" value="HTH_CROC1"/>
    <property type="match status" value="1"/>
</dbReference>
<name>A0A8S5SA90_9CAUD</name>
<dbReference type="Pfam" id="PF00717">
    <property type="entry name" value="Peptidase_S24"/>
    <property type="match status" value="1"/>
</dbReference>
<evidence type="ECO:0000259" key="1">
    <source>
        <dbReference type="PROSITE" id="PS50943"/>
    </source>
</evidence>
<sequence length="207" mass="22927">MNTNSEVVALVKKLTTEQNMSMSELARRVGIAKSAISRYFNGTRELPLNKIEEFASALHTTPNYLLGMEYEPTQVQQGIKIPVLGTVAAGIPISAVEDILDYEEIPQSWQNQGEFFGLKIKGDSMEPRMESGDVVIVKQQSDANSGDTVIVLVNGDDATCKRLEKTDNGIMLVSTNPKYPPMFYSLEDIQAKPVVILGKVVELRQKY</sequence>
<dbReference type="InterPro" id="IPR015927">
    <property type="entry name" value="Peptidase_S24_S26A/B/C"/>
</dbReference>
<proteinExistence type="predicted"/>
<dbReference type="PANTHER" id="PTHR33516">
    <property type="entry name" value="LEXA REPRESSOR"/>
    <property type="match status" value="1"/>
</dbReference>
<dbReference type="Pfam" id="PF01381">
    <property type="entry name" value="HTH_3"/>
    <property type="match status" value="1"/>
</dbReference>
<dbReference type="InterPro" id="IPR039418">
    <property type="entry name" value="LexA-like"/>
</dbReference>
<protein>
    <submittedName>
        <fullName evidence="2">Repressor protein CI</fullName>
    </submittedName>
</protein>
<accession>A0A8S5SA90</accession>
<dbReference type="InterPro" id="IPR010982">
    <property type="entry name" value="Lambda_DNA-bd_dom_sf"/>
</dbReference>
<organism evidence="2">
    <name type="scientific">Siphoviridae sp. ctJjf17</name>
    <dbReference type="NCBI Taxonomy" id="2827839"/>
    <lineage>
        <taxon>Viruses</taxon>
        <taxon>Duplodnaviria</taxon>
        <taxon>Heunggongvirae</taxon>
        <taxon>Uroviricota</taxon>
        <taxon>Caudoviricetes</taxon>
    </lineage>
</organism>
<dbReference type="InterPro" id="IPR001387">
    <property type="entry name" value="Cro/C1-type_HTH"/>
</dbReference>
<dbReference type="PANTHER" id="PTHR33516:SF2">
    <property type="entry name" value="LEXA REPRESSOR-RELATED"/>
    <property type="match status" value="1"/>
</dbReference>
<reference evidence="2" key="1">
    <citation type="journal article" date="2021" name="Proc. Natl. Acad. Sci. U.S.A.">
        <title>A Catalog of Tens of Thousands of Viruses from Human Metagenomes Reveals Hidden Associations with Chronic Diseases.</title>
        <authorList>
            <person name="Tisza M.J."/>
            <person name="Buck C.B."/>
        </authorList>
    </citation>
    <scope>NUCLEOTIDE SEQUENCE</scope>
    <source>
        <strain evidence="2">CtJjf17</strain>
    </source>
</reference>
<dbReference type="GO" id="GO:0003677">
    <property type="term" value="F:DNA binding"/>
    <property type="evidence" value="ECO:0007669"/>
    <property type="project" value="InterPro"/>
</dbReference>
<dbReference type="SUPFAM" id="SSF51306">
    <property type="entry name" value="LexA/Signal peptidase"/>
    <property type="match status" value="1"/>
</dbReference>
<evidence type="ECO:0000313" key="2">
    <source>
        <dbReference type="EMBL" id="DAF47840.1"/>
    </source>
</evidence>
<dbReference type="CDD" id="cd06529">
    <property type="entry name" value="S24_LexA-like"/>
    <property type="match status" value="1"/>
</dbReference>
<feature type="domain" description="HTH cro/C1-type" evidence="1">
    <location>
        <begin position="11"/>
        <end position="65"/>
    </location>
</feature>
<dbReference type="CDD" id="cd00093">
    <property type="entry name" value="HTH_XRE"/>
    <property type="match status" value="1"/>
</dbReference>
<dbReference type="Gene3D" id="1.10.260.40">
    <property type="entry name" value="lambda repressor-like DNA-binding domains"/>
    <property type="match status" value="1"/>
</dbReference>
<dbReference type="EMBL" id="BK032560">
    <property type="protein sequence ID" value="DAF47840.1"/>
    <property type="molecule type" value="Genomic_DNA"/>
</dbReference>
<dbReference type="SMART" id="SM00530">
    <property type="entry name" value="HTH_XRE"/>
    <property type="match status" value="1"/>
</dbReference>
<dbReference type="InterPro" id="IPR036286">
    <property type="entry name" value="LexA/Signal_pep-like_sf"/>
</dbReference>